<protein>
    <submittedName>
        <fullName evidence="1">Uncharacterized protein</fullName>
    </submittedName>
</protein>
<gene>
    <name evidence="1" type="ORF">PTRA_a2740</name>
</gene>
<dbReference type="KEGG" id="ptn:PTRA_a2740"/>
<accession>A0A0U2LPM8</accession>
<dbReference type="EMBL" id="CP011034">
    <property type="protein sequence ID" value="ALS33798.1"/>
    <property type="molecule type" value="Genomic_DNA"/>
</dbReference>
<proteinExistence type="predicted"/>
<reference evidence="1 2" key="1">
    <citation type="submission" date="2015-03" db="EMBL/GenBank/DDBJ databases">
        <authorList>
            <person name="Murphy D."/>
        </authorList>
    </citation>
    <scope>NUCLEOTIDE SEQUENCE [LARGE SCALE GENOMIC DNA]</scope>
    <source>
        <strain evidence="1 2">KMM 520</strain>
    </source>
</reference>
<dbReference type="PATRIC" id="fig|1315283.4.peg.2387"/>
<dbReference type="Proteomes" id="UP000065261">
    <property type="component" value="Chromosome I"/>
</dbReference>
<dbReference type="AlphaFoldDB" id="A0A0U2LPM8"/>
<evidence type="ECO:0000313" key="1">
    <source>
        <dbReference type="EMBL" id="ALS33798.1"/>
    </source>
</evidence>
<name>A0A0U2LPM8_9GAMM</name>
<sequence>MVLFFVLNIKYFYKLLFFIAIYKWHKAWIVLTKKNNNVS</sequence>
<organism evidence="1">
    <name type="scientific">Pseudoalteromonas translucida KMM 520</name>
    <dbReference type="NCBI Taxonomy" id="1315283"/>
    <lineage>
        <taxon>Bacteria</taxon>
        <taxon>Pseudomonadati</taxon>
        <taxon>Pseudomonadota</taxon>
        <taxon>Gammaproteobacteria</taxon>
        <taxon>Alteromonadales</taxon>
        <taxon>Pseudoalteromonadaceae</taxon>
        <taxon>Pseudoalteromonas</taxon>
    </lineage>
</organism>
<evidence type="ECO:0000313" key="2">
    <source>
        <dbReference type="Proteomes" id="UP000065261"/>
    </source>
</evidence>